<gene>
    <name evidence="3" type="primary">smpB</name>
    <name evidence="5" type="ORF">A3B92_01140</name>
</gene>
<dbReference type="PANTHER" id="PTHR30308">
    <property type="entry name" value="TMRNA-BINDING COMPONENT OF TRANS-TRANSLATION TAGGING COMPLEX"/>
    <property type="match status" value="1"/>
</dbReference>
<evidence type="ECO:0000256" key="4">
    <source>
        <dbReference type="SAM" id="MobiDB-lite"/>
    </source>
</evidence>
<dbReference type="GO" id="GO:0003723">
    <property type="term" value="F:RNA binding"/>
    <property type="evidence" value="ECO:0007669"/>
    <property type="project" value="UniProtKB-UniRule"/>
</dbReference>
<evidence type="ECO:0000256" key="3">
    <source>
        <dbReference type="HAMAP-Rule" id="MF_00023"/>
    </source>
</evidence>
<dbReference type="Gene3D" id="2.40.280.10">
    <property type="match status" value="1"/>
</dbReference>
<dbReference type="HAMAP" id="MF_00023">
    <property type="entry name" value="SmpB"/>
    <property type="match status" value="1"/>
</dbReference>
<evidence type="ECO:0000313" key="5">
    <source>
        <dbReference type="EMBL" id="OGY64134.1"/>
    </source>
</evidence>
<evidence type="ECO:0000256" key="2">
    <source>
        <dbReference type="ARBA" id="ARBA00022884"/>
    </source>
</evidence>
<comment type="subcellular location">
    <subcellularLocation>
        <location evidence="3">Cytoplasm</location>
    </subcellularLocation>
    <text evidence="3">The tmRNA-SmpB complex associates with stalled 70S ribosomes.</text>
</comment>
<dbReference type="STRING" id="1798404.A3B92_01140"/>
<comment type="caution">
    <text evidence="5">The sequence shown here is derived from an EMBL/GenBank/DDBJ whole genome shotgun (WGS) entry which is preliminary data.</text>
</comment>
<dbReference type="GO" id="GO:0070929">
    <property type="term" value="P:trans-translation"/>
    <property type="evidence" value="ECO:0007669"/>
    <property type="project" value="UniProtKB-UniRule"/>
</dbReference>
<dbReference type="NCBIfam" id="NF003843">
    <property type="entry name" value="PRK05422.1"/>
    <property type="match status" value="1"/>
</dbReference>
<dbReference type="GO" id="GO:0070930">
    <property type="term" value="P:trans-translation-dependent protein tagging"/>
    <property type="evidence" value="ECO:0007669"/>
    <property type="project" value="TreeGrafter"/>
</dbReference>
<dbReference type="InterPro" id="IPR023620">
    <property type="entry name" value="SmpB"/>
</dbReference>
<dbReference type="GO" id="GO:0005829">
    <property type="term" value="C:cytosol"/>
    <property type="evidence" value="ECO:0007669"/>
    <property type="project" value="TreeGrafter"/>
</dbReference>
<dbReference type="EMBL" id="MHJG01000009">
    <property type="protein sequence ID" value="OGY64134.1"/>
    <property type="molecule type" value="Genomic_DNA"/>
</dbReference>
<dbReference type="PROSITE" id="PS01317">
    <property type="entry name" value="SSRP"/>
    <property type="match status" value="1"/>
</dbReference>
<comment type="similarity">
    <text evidence="3">Belongs to the SmpB family.</text>
</comment>
<evidence type="ECO:0000313" key="6">
    <source>
        <dbReference type="Proteomes" id="UP000177960"/>
    </source>
</evidence>
<comment type="function">
    <text evidence="3">Required for rescue of stalled ribosomes mediated by trans-translation. Binds to transfer-messenger RNA (tmRNA), required for stable association of tmRNA with ribosomes. tmRNA and SmpB together mimic tRNA shape, replacing the anticodon stem-loop with SmpB. tmRNA is encoded by the ssrA gene; the 2 termini fold to resemble tRNA(Ala) and it encodes a 'tag peptide', a short internal open reading frame. During trans-translation Ala-aminoacylated tmRNA acts like a tRNA, entering the A-site of stalled ribosomes, displacing the stalled mRNA. The ribosome then switches to translate the ORF on the tmRNA; the nascent peptide is terminated with the 'tag peptide' encoded by the tmRNA and targeted for degradation. The ribosome is freed to recommence translation, which seems to be the essential function of trans-translation.</text>
</comment>
<dbReference type="InterPro" id="IPR000037">
    <property type="entry name" value="SsrA-bd_prot"/>
</dbReference>
<feature type="region of interest" description="Disordered" evidence="4">
    <location>
        <begin position="118"/>
        <end position="146"/>
    </location>
</feature>
<dbReference type="PANTHER" id="PTHR30308:SF2">
    <property type="entry name" value="SSRA-BINDING PROTEIN"/>
    <property type="match status" value="1"/>
</dbReference>
<keyword evidence="1 3" id="KW-0963">Cytoplasm</keyword>
<dbReference type="NCBIfam" id="TIGR00086">
    <property type="entry name" value="smpB"/>
    <property type="match status" value="1"/>
</dbReference>
<dbReference type="CDD" id="cd09294">
    <property type="entry name" value="SmpB"/>
    <property type="match status" value="1"/>
</dbReference>
<dbReference type="InterPro" id="IPR020081">
    <property type="entry name" value="SsrA-bd_prot_CS"/>
</dbReference>
<dbReference type="Pfam" id="PF01668">
    <property type="entry name" value="SmpB"/>
    <property type="match status" value="1"/>
</dbReference>
<protein>
    <recommendedName>
        <fullName evidence="3">SsrA-binding protein</fullName>
    </recommendedName>
    <alternativeName>
        <fullName evidence="3">Small protein B</fullName>
    </alternativeName>
</protein>
<organism evidence="5 6">
    <name type="scientific">Candidatus Harrisonbacteria bacterium RIFCSPHIGHO2_02_FULL_42_16</name>
    <dbReference type="NCBI Taxonomy" id="1798404"/>
    <lineage>
        <taxon>Bacteria</taxon>
        <taxon>Candidatus Harrisoniibacteriota</taxon>
    </lineage>
</organism>
<sequence length="146" mass="16937">MKYLSENRRVRFDYEILETFEAGMVLTGQEVKSIKSGRANLTGAYVVVKPDNAVLLNCQISPYQPKNMSVDYKPDRTRQLLLNKKELDYLFGKTKEGLTIVPLSLYNKGRRIKLSIGLARHKKKQDKRGSIKKREFERERGRTLKS</sequence>
<feature type="compositionally biased region" description="Basic and acidic residues" evidence="4">
    <location>
        <begin position="127"/>
        <end position="146"/>
    </location>
</feature>
<keyword evidence="2 3" id="KW-0694">RNA-binding</keyword>
<dbReference type="SUPFAM" id="SSF74982">
    <property type="entry name" value="Small protein B (SmpB)"/>
    <property type="match status" value="1"/>
</dbReference>
<name>A0A1G1ZHU6_9BACT</name>
<dbReference type="Proteomes" id="UP000177960">
    <property type="component" value="Unassembled WGS sequence"/>
</dbReference>
<proteinExistence type="inferred from homology"/>
<reference evidence="5 6" key="1">
    <citation type="journal article" date="2016" name="Nat. Commun.">
        <title>Thousands of microbial genomes shed light on interconnected biogeochemical processes in an aquifer system.</title>
        <authorList>
            <person name="Anantharaman K."/>
            <person name="Brown C.T."/>
            <person name="Hug L.A."/>
            <person name="Sharon I."/>
            <person name="Castelle C.J."/>
            <person name="Probst A.J."/>
            <person name="Thomas B.C."/>
            <person name="Singh A."/>
            <person name="Wilkins M.J."/>
            <person name="Karaoz U."/>
            <person name="Brodie E.L."/>
            <person name="Williams K.H."/>
            <person name="Hubbard S.S."/>
            <person name="Banfield J.F."/>
        </authorList>
    </citation>
    <scope>NUCLEOTIDE SEQUENCE [LARGE SCALE GENOMIC DNA]</scope>
</reference>
<evidence type="ECO:0000256" key="1">
    <source>
        <dbReference type="ARBA" id="ARBA00022490"/>
    </source>
</evidence>
<dbReference type="AlphaFoldDB" id="A0A1G1ZHU6"/>
<accession>A0A1G1ZHU6</accession>